<comment type="cofactor">
    <cofactor evidence="2">
        <name>Zn(2+)</name>
        <dbReference type="ChEBI" id="CHEBI:29105"/>
    </cofactor>
</comment>
<feature type="domain" description="RING-type" evidence="15">
    <location>
        <begin position="135"/>
        <end position="351"/>
    </location>
</feature>
<evidence type="ECO:0000256" key="2">
    <source>
        <dbReference type="ARBA" id="ARBA00001947"/>
    </source>
</evidence>
<keyword evidence="17" id="KW-1185">Reference proteome</keyword>
<dbReference type="Gene3D" id="1.20.120.1750">
    <property type="match status" value="1"/>
</dbReference>
<dbReference type="Pfam" id="PF22191">
    <property type="entry name" value="IBR_1"/>
    <property type="match status" value="1"/>
</dbReference>
<dbReference type="SUPFAM" id="SSF57850">
    <property type="entry name" value="RING/U-box"/>
    <property type="match status" value="3"/>
</dbReference>
<feature type="compositionally biased region" description="Polar residues" evidence="13">
    <location>
        <begin position="547"/>
        <end position="565"/>
    </location>
</feature>
<keyword evidence="10" id="KW-0833">Ubl conjugation pathway</keyword>
<keyword evidence="6" id="KW-0808">Transferase</keyword>
<proteinExistence type="inferred from homology"/>
<evidence type="ECO:0000256" key="1">
    <source>
        <dbReference type="ARBA" id="ARBA00001798"/>
    </source>
</evidence>
<dbReference type="Pfam" id="PF01485">
    <property type="entry name" value="IBR"/>
    <property type="match status" value="1"/>
</dbReference>
<evidence type="ECO:0000256" key="5">
    <source>
        <dbReference type="ARBA" id="ARBA00012251"/>
    </source>
</evidence>
<evidence type="ECO:0000259" key="14">
    <source>
        <dbReference type="PROSITE" id="PS50089"/>
    </source>
</evidence>
<evidence type="ECO:0000256" key="7">
    <source>
        <dbReference type="ARBA" id="ARBA00022723"/>
    </source>
</evidence>
<feature type="compositionally biased region" description="Basic and acidic residues" evidence="13">
    <location>
        <begin position="535"/>
        <end position="546"/>
    </location>
</feature>
<dbReference type="Pfam" id="PF21235">
    <property type="entry name" value="UBA_ARI1"/>
    <property type="match status" value="1"/>
</dbReference>
<dbReference type="InterPro" id="IPR002867">
    <property type="entry name" value="IBR_dom"/>
</dbReference>
<name>A0ABQ5FVD8_9ASTR</name>
<dbReference type="PROSITE" id="PS51873">
    <property type="entry name" value="TRIAD"/>
    <property type="match status" value="1"/>
</dbReference>
<dbReference type="Proteomes" id="UP001151760">
    <property type="component" value="Unassembled WGS sequence"/>
</dbReference>
<reference evidence="16" key="1">
    <citation type="journal article" date="2022" name="Int. J. Mol. Sci.">
        <title>Draft Genome of Tanacetum Coccineum: Genomic Comparison of Closely Related Tanacetum-Family Plants.</title>
        <authorList>
            <person name="Yamashiro T."/>
            <person name="Shiraishi A."/>
            <person name="Nakayama K."/>
            <person name="Satake H."/>
        </authorList>
    </citation>
    <scope>NUCLEOTIDE SEQUENCE</scope>
</reference>
<evidence type="ECO:0000256" key="12">
    <source>
        <dbReference type="PROSITE-ProRule" id="PRU00175"/>
    </source>
</evidence>
<dbReference type="EC" id="2.3.2.31" evidence="5"/>
<keyword evidence="11" id="KW-0862">Zinc</keyword>
<comment type="caution">
    <text evidence="16">The sequence shown here is derived from an EMBL/GenBank/DDBJ whole genome shotgun (WGS) entry which is preliminary data.</text>
</comment>
<evidence type="ECO:0000313" key="17">
    <source>
        <dbReference type="Proteomes" id="UP001151760"/>
    </source>
</evidence>
<keyword evidence="9 12" id="KW-0863">Zinc-finger</keyword>
<feature type="compositionally biased region" description="Polar residues" evidence="13">
    <location>
        <begin position="521"/>
        <end position="533"/>
    </location>
</feature>
<dbReference type="Gene3D" id="3.30.40.10">
    <property type="entry name" value="Zinc/RING finger domain, C3HC4 (zinc finger)"/>
    <property type="match status" value="1"/>
</dbReference>
<evidence type="ECO:0000313" key="16">
    <source>
        <dbReference type="EMBL" id="GJT67154.1"/>
    </source>
</evidence>
<organism evidence="16 17">
    <name type="scientific">Tanacetum coccineum</name>
    <dbReference type="NCBI Taxonomy" id="301880"/>
    <lineage>
        <taxon>Eukaryota</taxon>
        <taxon>Viridiplantae</taxon>
        <taxon>Streptophyta</taxon>
        <taxon>Embryophyta</taxon>
        <taxon>Tracheophyta</taxon>
        <taxon>Spermatophyta</taxon>
        <taxon>Magnoliopsida</taxon>
        <taxon>eudicotyledons</taxon>
        <taxon>Gunneridae</taxon>
        <taxon>Pentapetalae</taxon>
        <taxon>asterids</taxon>
        <taxon>campanulids</taxon>
        <taxon>Asterales</taxon>
        <taxon>Asteraceae</taxon>
        <taxon>Asteroideae</taxon>
        <taxon>Anthemideae</taxon>
        <taxon>Anthemidinae</taxon>
        <taxon>Tanacetum</taxon>
    </lineage>
</organism>
<dbReference type="PROSITE" id="PS50089">
    <property type="entry name" value="ZF_RING_2"/>
    <property type="match status" value="1"/>
</dbReference>
<feature type="compositionally biased region" description="Basic and acidic residues" evidence="13">
    <location>
        <begin position="1"/>
        <end position="11"/>
    </location>
</feature>
<evidence type="ECO:0000256" key="3">
    <source>
        <dbReference type="ARBA" id="ARBA00003976"/>
    </source>
</evidence>
<feature type="compositionally biased region" description="Basic residues" evidence="13">
    <location>
        <begin position="589"/>
        <end position="598"/>
    </location>
</feature>
<dbReference type="InterPro" id="IPR048962">
    <property type="entry name" value="ARIH1-like_UBL"/>
</dbReference>
<evidence type="ECO:0000256" key="6">
    <source>
        <dbReference type="ARBA" id="ARBA00022679"/>
    </source>
</evidence>
<comment type="catalytic activity">
    <reaction evidence="1">
        <text>[E2 ubiquitin-conjugating enzyme]-S-ubiquitinyl-L-cysteine + [acceptor protein]-L-lysine = [E2 ubiquitin-conjugating enzyme]-L-cysteine + [acceptor protein]-N(6)-ubiquitinyl-L-lysine.</text>
        <dbReference type="EC" id="2.3.2.31"/>
    </reaction>
</comment>
<accession>A0ABQ5FVD8</accession>
<keyword evidence="7" id="KW-0479">Metal-binding</keyword>
<dbReference type="PANTHER" id="PTHR11685">
    <property type="entry name" value="RBR FAMILY RING FINGER AND IBR DOMAIN-CONTAINING"/>
    <property type="match status" value="1"/>
</dbReference>
<comment type="similarity">
    <text evidence="4">Belongs to the RBR family. Ariadne subfamily.</text>
</comment>
<evidence type="ECO:0000256" key="8">
    <source>
        <dbReference type="ARBA" id="ARBA00022737"/>
    </source>
</evidence>
<gene>
    <name evidence="16" type="ORF">Tco_1018634</name>
</gene>
<reference evidence="16" key="2">
    <citation type="submission" date="2022-01" db="EMBL/GenBank/DDBJ databases">
        <authorList>
            <person name="Yamashiro T."/>
            <person name="Shiraishi A."/>
            <person name="Satake H."/>
            <person name="Nakayama K."/>
        </authorList>
    </citation>
    <scope>NUCLEOTIDE SEQUENCE</scope>
</reference>
<feature type="domain" description="RING-type" evidence="14">
    <location>
        <begin position="139"/>
        <end position="185"/>
    </location>
</feature>
<evidence type="ECO:0000256" key="10">
    <source>
        <dbReference type="ARBA" id="ARBA00022786"/>
    </source>
</evidence>
<dbReference type="InterPro" id="IPR031127">
    <property type="entry name" value="E3_UB_ligase_RBR"/>
</dbReference>
<evidence type="ECO:0000256" key="11">
    <source>
        <dbReference type="ARBA" id="ARBA00022833"/>
    </source>
</evidence>
<evidence type="ECO:0000256" key="13">
    <source>
        <dbReference type="SAM" id="MobiDB-lite"/>
    </source>
</evidence>
<sequence length="598" mass="68593">MNSDHDHDFHNTIDISSSEEDDHNEKIYYDVDDCNADDNTTDEYNVMMDSDNSSSEKSYVILKQDELDKRQQEEIQKVTSVLSISNGDACMLLLKYNWSATNVNEAWFEDEVKVRGSVGLLDVDHGVKFPKNDKSKADCGICFDSVMVKDSANCGCGHVFCKVCWEGYVSTAIIDGPGCLTIKCPEPSCGAAVGPDMVEVLAKGEEKKKYDVFWLRSYVESNKKIKWCPGPGCDCAIEFDDDSYDADNYDVTCDCKYVFCWKCMEDDAHSPLNCETVGKWASKNTDVAQDTNCWILLHTKPCPKCNRPIEKNNGCMHMTCRTPCGYRFCWLCLEPLHHGRSCNGYRTKAVKVNKDNKKRESEKEALERYTHHYVRWDANKRSRRKALLDLHKIKTTHLKRLSLIYCLPVTQLQFITDAWLQIVECRRVLKWTYVYGYYIPKQEEAKKLFFEYLQGRAEARLERFHFWAEMRLWPFITNYHREASLEKFRSFRAKLANLTRVTRSYFEKLVRALENGLSEVDSNGGVSKTSVSSEHGGEEVDPHEVVSKTNLSSVQGDTAGSSTKVKGQKRSRHHGESLNKLAKSVQGARKTRMRRTLN</sequence>
<dbReference type="CDD" id="cd20346">
    <property type="entry name" value="BRcat_RBR_ANKIB1"/>
    <property type="match status" value="1"/>
</dbReference>
<dbReference type="InterPro" id="IPR013083">
    <property type="entry name" value="Znf_RING/FYVE/PHD"/>
</dbReference>
<feature type="region of interest" description="Disordered" evidence="13">
    <location>
        <begin position="521"/>
        <end position="598"/>
    </location>
</feature>
<dbReference type="InterPro" id="IPR001841">
    <property type="entry name" value="Znf_RING"/>
</dbReference>
<evidence type="ECO:0000259" key="15">
    <source>
        <dbReference type="PROSITE" id="PS51873"/>
    </source>
</evidence>
<keyword evidence="8" id="KW-0677">Repeat</keyword>
<evidence type="ECO:0000256" key="9">
    <source>
        <dbReference type="ARBA" id="ARBA00022771"/>
    </source>
</evidence>
<evidence type="ECO:0000256" key="4">
    <source>
        <dbReference type="ARBA" id="ARBA00005884"/>
    </source>
</evidence>
<protein>
    <recommendedName>
        <fullName evidence="5">RBR-type E3 ubiquitin transferase</fullName>
        <ecNumber evidence="5">2.3.2.31</ecNumber>
    </recommendedName>
</protein>
<feature type="region of interest" description="Disordered" evidence="13">
    <location>
        <begin position="1"/>
        <end position="22"/>
    </location>
</feature>
<dbReference type="EMBL" id="BQNB010017781">
    <property type="protein sequence ID" value="GJT67154.1"/>
    <property type="molecule type" value="Genomic_DNA"/>
</dbReference>
<dbReference type="InterPro" id="IPR044066">
    <property type="entry name" value="TRIAD_supradom"/>
</dbReference>
<comment type="function">
    <text evidence="3">Might act as an E3 ubiquitin-protein ligase, or as part of E3 complex, which accepts ubiquitin from specific E2 ubiquitin-conjugating enzymes and then transfers it to substrates.</text>
</comment>
<dbReference type="SMART" id="SM00647">
    <property type="entry name" value="IBR"/>
    <property type="match status" value="2"/>
</dbReference>